<evidence type="ECO:0000256" key="2">
    <source>
        <dbReference type="SAM" id="MobiDB-lite"/>
    </source>
</evidence>
<dbReference type="Gene3D" id="3.40.30.10">
    <property type="entry name" value="Glutaredoxin"/>
    <property type="match status" value="1"/>
</dbReference>
<dbReference type="InterPro" id="IPR011990">
    <property type="entry name" value="TPR-like_helical_dom_sf"/>
</dbReference>
<dbReference type="SUPFAM" id="SSF48452">
    <property type="entry name" value="TPR-like"/>
    <property type="match status" value="2"/>
</dbReference>
<reference evidence="3" key="1">
    <citation type="journal article" date="2023" name="Plant J.">
        <title>The genome of the king protea, Protea cynaroides.</title>
        <authorList>
            <person name="Chang J."/>
            <person name="Duong T.A."/>
            <person name="Schoeman C."/>
            <person name="Ma X."/>
            <person name="Roodt D."/>
            <person name="Barker N."/>
            <person name="Li Z."/>
            <person name="Van de Peer Y."/>
            <person name="Mizrachi E."/>
        </authorList>
    </citation>
    <scope>NUCLEOTIDE SEQUENCE</scope>
    <source>
        <tissue evidence="3">Young leaves</tissue>
    </source>
</reference>
<evidence type="ECO:0000256" key="1">
    <source>
        <dbReference type="PROSITE-ProRule" id="PRU00339"/>
    </source>
</evidence>
<dbReference type="EMBL" id="JAMYWD010000007">
    <property type="protein sequence ID" value="KAJ4965128.1"/>
    <property type="molecule type" value="Genomic_DNA"/>
</dbReference>
<feature type="repeat" description="TPR" evidence="1">
    <location>
        <begin position="247"/>
        <end position="280"/>
    </location>
</feature>
<dbReference type="PROSITE" id="PS50293">
    <property type="entry name" value="TPR_REGION"/>
    <property type="match status" value="1"/>
</dbReference>
<dbReference type="AlphaFoldDB" id="A0A9Q0QM99"/>
<dbReference type="PROSITE" id="PS50005">
    <property type="entry name" value="TPR"/>
    <property type="match status" value="1"/>
</dbReference>
<name>A0A9Q0QM99_9MAGN</name>
<sequence length="716" mass="80032">MEDCSPERKSGCGAMLLYSFRSRSFWPRRSQSVNDMPTQNNKTMLKLPSANSKRRRGGSDETAFLDNYTIGEPPPKLPDKPLVKAAPHHPKAYQNPQPRKPSEAGALVPANTSTALTTKVVPNTRAGQGRKVPKEAIGISGELEIMINDHQRSKGSSNLVRASSSNVFLYGNLGNIRQQNSSNQQQPTSNSTANNVLEYLPKTARENNGRKANDNNGGVMGNIVRKSSSEENQEGSLCRALSRRLDPEDLKNLGNEEYKKGRFAEALAYYDRAIGLDPDKAAYRSNKSAALTGMGKLLDAVFECREAIRIDPSYHRAHQRLATLYLRLGDSEKALRHYKQSGSEANSNDYAKVKAVETHLNRCNDARKMKDWLTLLKESKSTISSGADSALQVLAMQAEALLKLQKHEDADLTLTNGPAFDVDACTKFFSPSSYSFILQIRAQVDIATGRFEDAIMAAQRAVRLDSNNREVNVVLRRARAISSARNSGNDHFKASRFLEACVSYAEGLEYDPYNSVLLCNRAACRSKLGQFEKAVEDCTHALNLRPSYSKARLRRADCNAKLKRWEAAIQDYEMLKREIPRDEEVGRALLEVQLQLKNRQSEDDQSLKDGPQIIVVSDNEGFRHFINSPGISVVLYCNKSCDNQMLQTMEQLCERYPSVNFLQVDIEDQRFIAKSEGVESSAVPIMKIYKNGSRVKDISDEEIELLETSVKYFTTL</sequence>
<comment type="caution">
    <text evidence="3">The sequence shown here is derived from an EMBL/GenBank/DDBJ whole genome shotgun (WGS) entry which is preliminary data.</text>
</comment>
<dbReference type="PANTHER" id="PTHR46050:SF7">
    <property type="entry name" value="TETRATRICOPEPTIDE REPEAT (TPR)-LIKE SUPERFAMILY PROTEIN"/>
    <property type="match status" value="1"/>
</dbReference>
<evidence type="ECO:0000313" key="4">
    <source>
        <dbReference type="Proteomes" id="UP001141806"/>
    </source>
</evidence>
<dbReference type="InterPro" id="IPR044534">
    <property type="entry name" value="TTL1-4"/>
</dbReference>
<dbReference type="Pfam" id="PF13432">
    <property type="entry name" value="TPR_16"/>
    <property type="match status" value="1"/>
</dbReference>
<dbReference type="OrthoDB" id="2335338at2759"/>
<dbReference type="GO" id="GO:0005737">
    <property type="term" value="C:cytoplasm"/>
    <property type="evidence" value="ECO:0007669"/>
    <property type="project" value="TreeGrafter"/>
</dbReference>
<organism evidence="3 4">
    <name type="scientific">Protea cynaroides</name>
    <dbReference type="NCBI Taxonomy" id="273540"/>
    <lineage>
        <taxon>Eukaryota</taxon>
        <taxon>Viridiplantae</taxon>
        <taxon>Streptophyta</taxon>
        <taxon>Embryophyta</taxon>
        <taxon>Tracheophyta</taxon>
        <taxon>Spermatophyta</taxon>
        <taxon>Magnoliopsida</taxon>
        <taxon>Proteales</taxon>
        <taxon>Proteaceae</taxon>
        <taxon>Protea</taxon>
    </lineage>
</organism>
<dbReference type="Pfam" id="PF13431">
    <property type="entry name" value="TPR_17"/>
    <property type="match status" value="1"/>
</dbReference>
<dbReference type="PANTHER" id="PTHR46050">
    <property type="entry name" value="TPR REPEAT-CONTAINING THIOREDOXIN"/>
    <property type="match status" value="1"/>
</dbReference>
<proteinExistence type="predicted"/>
<dbReference type="SUPFAM" id="SSF52833">
    <property type="entry name" value="Thioredoxin-like"/>
    <property type="match status" value="1"/>
</dbReference>
<gene>
    <name evidence="3" type="ORF">NE237_016977</name>
</gene>
<dbReference type="SMART" id="SM00028">
    <property type="entry name" value="TPR"/>
    <property type="match status" value="7"/>
</dbReference>
<dbReference type="InterPro" id="IPR036249">
    <property type="entry name" value="Thioredoxin-like_sf"/>
</dbReference>
<keyword evidence="1" id="KW-0802">TPR repeat</keyword>
<keyword evidence="4" id="KW-1185">Reference proteome</keyword>
<protein>
    <recommendedName>
        <fullName evidence="5">Thioredoxin domain-containing protein</fullName>
    </recommendedName>
</protein>
<dbReference type="Proteomes" id="UP001141806">
    <property type="component" value="Unassembled WGS sequence"/>
</dbReference>
<dbReference type="Pfam" id="PF00515">
    <property type="entry name" value="TPR_1"/>
    <property type="match status" value="1"/>
</dbReference>
<dbReference type="Gene3D" id="1.25.40.10">
    <property type="entry name" value="Tetratricopeptide repeat domain"/>
    <property type="match status" value="1"/>
</dbReference>
<accession>A0A9Q0QM99</accession>
<evidence type="ECO:0008006" key="5">
    <source>
        <dbReference type="Google" id="ProtNLM"/>
    </source>
</evidence>
<dbReference type="InterPro" id="IPR019734">
    <property type="entry name" value="TPR_rpt"/>
</dbReference>
<evidence type="ECO:0000313" key="3">
    <source>
        <dbReference type="EMBL" id="KAJ4965128.1"/>
    </source>
</evidence>
<dbReference type="CDD" id="cd02947">
    <property type="entry name" value="TRX_family"/>
    <property type="match status" value="1"/>
</dbReference>
<feature type="region of interest" description="Disordered" evidence="2">
    <location>
        <begin position="49"/>
        <end position="115"/>
    </location>
</feature>